<dbReference type="PANTHER" id="PTHR43798:SF33">
    <property type="entry name" value="HYDROLASE, PUTATIVE (AFU_ORTHOLOGUE AFUA_2G14860)-RELATED"/>
    <property type="match status" value="1"/>
</dbReference>
<dbReference type="GO" id="GO:0016787">
    <property type="term" value="F:hydrolase activity"/>
    <property type="evidence" value="ECO:0007669"/>
    <property type="project" value="UniProtKB-KW"/>
</dbReference>
<dbReference type="InterPro" id="IPR000073">
    <property type="entry name" value="AB_hydrolase_1"/>
</dbReference>
<protein>
    <submittedName>
        <fullName evidence="2">Alpha/beta hydrolase</fullName>
    </submittedName>
</protein>
<gene>
    <name evidence="2" type="ORF">OGM63_24235</name>
</gene>
<sequence length="269" mass="30181">MTTNLNIKTVEKEVDIGRGVIHCTLRGEGPVVCLSSTLSGTWLYQAKLLRKEYTVLTFDMRGYGHSITREPGFPLNEAHAEDLKMVLEHLGFYKVVLVGLSHGGAVAQHFAVNFPEYLRGLVIVSSLAKASGSTFILLNLLHGFLKRGDIETFWEVLKAFLFSEKNLSRVPQDEDNLKRLMFNQYTCESLEHIYACSLKHDTREILPQIKIPTMVVGGSEDILFPPRITDEIAALIPGAQKHLLETAHLPPIEDPKGFHSILEEFLKTL</sequence>
<comment type="caution">
    <text evidence="2">The sequence shown here is derived from an EMBL/GenBank/DDBJ whole genome shotgun (WGS) entry which is preliminary data.</text>
</comment>
<feature type="domain" description="AB hydrolase-1" evidence="1">
    <location>
        <begin position="42"/>
        <end position="255"/>
    </location>
</feature>
<dbReference type="Proteomes" id="UP001526143">
    <property type="component" value="Unassembled WGS sequence"/>
</dbReference>
<dbReference type="InterPro" id="IPR000639">
    <property type="entry name" value="Epox_hydrolase-like"/>
</dbReference>
<dbReference type="RefSeq" id="WP_263748234.1">
    <property type="nucleotide sequence ID" value="NZ_JAOWRF010000342.1"/>
</dbReference>
<reference evidence="2 3" key="1">
    <citation type="submission" date="2022-10" db="EMBL/GenBank/DDBJ databases">
        <title>Identification of biosynthetic pathway for the production of the potent trypsin inhibitor radiosumin.</title>
        <authorList>
            <person name="Fewer D.P."/>
            <person name="Delbaje E."/>
            <person name="Ouyang X."/>
            <person name="Agostino P.D."/>
            <person name="Wahlsten M."/>
            <person name="Jokela J."/>
            <person name="Permi P."/>
            <person name="Haapaniemi E."/>
            <person name="Koistinen H."/>
        </authorList>
    </citation>
    <scope>NUCLEOTIDE SEQUENCE [LARGE SCALE GENOMIC DNA]</scope>
    <source>
        <strain evidence="2 3">NIES-515</strain>
    </source>
</reference>
<evidence type="ECO:0000259" key="1">
    <source>
        <dbReference type="Pfam" id="PF00561"/>
    </source>
</evidence>
<keyword evidence="3" id="KW-1185">Reference proteome</keyword>
<evidence type="ECO:0000313" key="2">
    <source>
        <dbReference type="EMBL" id="MCV3216578.1"/>
    </source>
</evidence>
<organism evidence="2 3">
    <name type="scientific">Plectonema radiosum NIES-515</name>
    <dbReference type="NCBI Taxonomy" id="2986073"/>
    <lineage>
        <taxon>Bacteria</taxon>
        <taxon>Bacillati</taxon>
        <taxon>Cyanobacteriota</taxon>
        <taxon>Cyanophyceae</taxon>
        <taxon>Oscillatoriophycideae</taxon>
        <taxon>Oscillatoriales</taxon>
        <taxon>Microcoleaceae</taxon>
        <taxon>Plectonema</taxon>
    </lineage>
</organism>
<dbReference type="Pfam" id="PF00561">
    <property type="entry name" value="Abhydrolase_1"/>
    <property type="match status" value="1"/>
</dbReference>
<evidence type="ECO:0000313" key="3">
    <source>
        <dbReference type="Proteomes" id="UP001526143"/>
    </source>
</evidence>
<dbReference type="InterPro" id="IPR050266">
    <property type="entry name" value="AB_hydrolase_sf"/>
</dbReference>
<proteinExistence type="predicted"/>
<accession>A0ABT3B5B6</accession>
<dbReference type="Gene3D" id="3.40.50.1820">
    <property type="entry name" value="alpha/beta hydrolase"/>
    <property type="match status" value="1"/>
</dbReference>
<dbReference type="PRINTS" id="PR00111">
    <property type="entry name" value="ABHYDROLASE"/>
</dbReference>
<dbReference type="PANTHER" id="PTHR43798">
    <property type="entry name" value="MONOACYLGLYCEROL LIPASE"/>
    <property type="match status" value="1"/>
</dbReference>
<dbReference type="InterPro" id="IPR029058">
    <property type="entry name" value="AB_hydrolase_fold"/>
</dbReference>
<keyword evidence="2" id="KW-0378">Hydrolase</keyword>
<dbReference type="PRINTS" id="PR00412">
    <property type="entry name" value="EPOXHYDRLASE"/>
</dbReference>
<dbReference type="EMBL" id="JAOWRF010000342">
    <property type="protein sequence ID" value="MCV3216578.1"/>
    <property type="molecule type" value="Genomic_DNA"/>
</dbReference>
<name>A0ABT3B5B6_9CYAN</name>
<dbReference type="SUPFAM" id="SSF53474">
    <property type="entry name" value="alpha/beta-Hydrolases"/>
    <property type="match status" value="1"/>
</dbReference>